<keyword evidence="10 12" id="KW-0472">Membrane</keyword>
<dbReference type="RefSeq" id="WP_184257748.1">
    <property type="nucleotide sequence ID" value="NZ_JACHIO010000015.1"/>
</dbReference>
<keyword evidence="9 12" id="KW-1133">Transmembrane helix</keyword>
<feature type="transmembrane region" description="Helical" evidence="12">
    <location>
        <begin position="220"/>
        <end position="248"/>
    </location>
</feature>
<comment type="caution">
    <text evidence="13">The sequence shown here is derived from an EMBL/GenBank/DDBJ whole genome shotgun (WGS) entry which is preliminary data.</text>
</comment>
<evidence type="ECO:0000313" key="14">
    <source>
        <dbReference type="Proteomes" id="UP000584867"/>
    </source>
</evidence>
<evidence type="ECO:0000313" key="13">
    <source>
        <dbReference type="EMBL" id="MBB5065230.1"/>
    </source>
</evidence>
<dbReference type="EC" id="2.5.1.39" evidence="11"/>
<evidence type="ECO:0000256" key="9">
    <source>
        <dbReference type="ARBA" id="ARBA00022989"/>
    </source>
</evidence>
<dbReference type="FunFam" id="1.20.120.1780:FF:000001">
    <property type="entry name" value="4-hydroxybenzoate octaprenyltransferase"/>
    <property type="match status" value="1"/>
</dbReference>
<organism evidence="13 14">
    <name type="scientific">Granulicella mallensis</name>
    <dbReference type="NCBI Taxonomy" id="940614"/>
    <lineage>
        <taxon>Bacteria</taxon>
        <taxon>Pseudomonadati</taxon>
        <taxon>Acidobacteriota</taxon>
        <taxon>Terriglobia</taxon>
        <taxon>Terriglobales</taxon>
        <taxon>Acidobacteriaceae</taxon>
        <taxon>Granulicella</taxon>
    </lineage>
</organism>
<evidence type="ECO:0000256" key="8">
    <source>
        <dbReference type="ARBA" id="ARBA00022692"/>
    </source>
</evidence>
<comment type="subcellular location">
    <subcellularLocation>
        <location evidence="2">Membrane</location>
        <topology evidence="2">Multi-pass membrane protein</topology>
    </subcellularLocation>
</comment>
<evidence type="ECO:0000256" key="7">
    <source>
        <dbReference type="ARBA" id="ARBA00022688"/>
    </source>
</evidence>
<evidence type="ECO:0000256" key="5">
    <source>
        <dbReference type="ARBA" id="ARBA00022519"/>
    </source>
</evidence>
<evidence type="ECO:0000256" key="12">
    <source>
        <dbReference type="SAM" id="Phobius"/>
    </source>
</evidence>
<feature type="transmembrane region" description="Helical" evidence="12">
    <location>
        <begin position="44"/>
        <end position="65"/>
    </location>
</feature>
<dbReference type="FunFam" id="1.10.357.140:FF:000008">
    <property type="entry name" value="4-hydroxybenzoate octaprenyltransferase"/>
    <property type="match status" value="1"/>
</dbReference>
<comment type="cofactor">
    <cofactor evidence="1">
        <name>Mg(2+)</name>
        <dbReference type="ChEBI" id="CHEBI:18420"/>
    </cofactor>
</comment>
<keyword evidence="4" id="KW-1003">Cell membrane</keyword>
<feature type="transmembrane region" description="Helical" evidence="12">
    <location>
        <begin position="112"/>
        <end position="129"/>
    </location>
</feature>
<evidence type="ECO:0000256" key="2">
    <source>
        <dbReference type="ARBA" id="ARBA00004141"/>
    </source>
</evidence>
<dbReference type="NCBIfam" id="TIGR01475">
    <property type="entry name" value="ubiA_other"/>
    <property type="match status" value="1"/>
</dbReference>
<gene>
    <name evidence="13" type="ORF">HDF15_003593</name>
</gene>
<dbReference type="CDD" id="cd13959">
    <property type="entry name" value="PT_UbiA_COQ2"/>
    <property type="match status" value="1"/>
</dbReference>
<feature type="transmembrane region" description="Helical" evidence="12">
    <location>
        <begin position="162"/>
        <end position="182"/>
    </location>
</feature>
<dbReference type="Pfam" id="PF01040">
    <property type="entry name" value="UbiA"/>
    <property type="match status" value="1"/>
</dbReference>
<dbReference type="InterPro" id="IPR006371">
    <property type="entry name" value="Polyprenyltransferase_UbiA-li"/>
</dbReference>
<evidence type="ECO:0000256" key="6">
    <source>
        <dbReference type="ARBA" id="ARBA00022679"/>
    </source>
</evidence>
<proteinExistence type="inferred from homology"/>
<accession>A0A7W7ZSG0</accession>
<evidence type="ECO:0000256" key="1">
    <source>
        <dbReference type="ARBA" id="ARBA00001946"/>
    </source>
</evidence>
<dbReference type="GO" id="GO:0006744">
    <property type="term" value="P:ubiquinone biosynthetic process"/>
    <property type="evidence" value="ECO:0007669"/>
    <property type="project" value="UniProtKB-KW"/>
</dbReference>
<evidence type="ECO:0000256" key="3">
    <source>
        <dbReference type="ARBA" id="ARBA00005985"/>
    </source>
</evidence>
<keyword evidence="6 13" id="KW-0808">Transferase</keyword>
<name>A0A7W7ZSG0_9BACT</name>
<dbReference type="Gene3D" id="1.10.357.140">
    <property type="entry name" value="UbiA prenyltransferase"/>
    <property type="match status" value="1"/>
</dbReference>
<feature type="transmembrane region" description="Helical" evidence="12">
    <location>
        <begin position="263"/>
        <end position="285"/>
    </location>
</feature>
<feature type="transmembrane region" description="Helical" evidence="12">
    <location>
        <begin position="21"/>
        <end position="38"/>
    </location>
</feature>
<feature type="transmembrane region" description="Helical" evidence="12">
    <location>
        <begin position="136"/>
        <end position="156"/>
    </location>
</feature>
<dbReference type="InterPro" id="IPR044878">
    <property type="entry name" value="UbiA_sf"/>
</dbReference>
<dbReference type="GO" id="GO:0005886">
    <property type="term" value="C:plasma membrane"/>
    <property type="evidence" value="ECO:0007669"/>
    <property type="project" value="TreeGrafter"/>
</dbReference>
<dbReference type="PANTHER" id="PTHR11048:SF28">
    <property type="entry name" value="4-HYDROXYBENZOATE POLYPRENYLTRANSFERASE, MITOCHONDRIAL"/>
    <property type="match status" value="1"/>
</dbReference>
<evidence type="ECO:0000256" key="11">
    <source>
        <dbReference type="ARBA" id="ARBA00034524"/>
    </source>
</evidence>
<keyword evidence="5" id="KW-0997">Cell inner membrane</keyword>
<reference evidence="13 14" key="1">
    <citation type="submission" date="2020-08" db="EMBL/GenBank/DDBJ databases">
        <title>Genomic Encyclopedia of Type Strains, Phase IV (KMG-V): Genome sequencing to study the core and pangenomes of soil and plant-associated prokaryotes.</title>
        <authorList>
            <person name="Whitman W."/>
        </authorList>
    </citation>
    <scope>NUCLEOTIDE SEQUENCE [LARGE SCALE GENOMIC DNA]</scope>
    <source>
        <strain evidence="13 14">X5P3</strain>
    </source>
</reference>
<dbReference type="InterPro" id="IPR000537">
    <property type="entry name" value="UbiA_prenyltransferase"/>
</dbReference>
<dbReference type="PANTHER" id="PTHR11048">
    <property type="entry name" value="PRENYLTRANSFERASES"/>
    <property type="match status" value="1"/>
</dbReference>
<evidence type="ECO:0000256" key="4">
    <source>
        <dbReference type="ARBA" id="ARBA00022475"/>
    </source>
</evidence>
<sequence>MENVLRSTRVTLEMIKWEHSIFALPFALTGAVLAAGGWPSLRVLCWIVVCMVGARSAAMAFNRLADSEIDAANPRTATRALPKGELSKSFVLCFTILAAGVFFLGAAMLNRLTLELAPVALIVVLAYSYMKRITRWSHVVLGLALGIAPSAAWIAVRGSLSPRIVLLTGIVILWVGGFDVLYACQDFEHDRKAGLNSVPQAFGLEGAFWIARLMHLGMAVLLFVLLHAFGLGMIALVGMVLVIVLLAYEHAIIAPHDLRRMNAAFFTLNGIISMVFFVFIATDVLHRR</sequence>
<keyword evidence="8 12" id="KW-0812">Transmembrane</keyword>
<feature type="transmembrane region" description="Helical" evidence="12">
    <location>
        <begin position="86"/>
        <end position="106"/>
    </location>
</feature>
<keyword evidence="7" id="KW-0831">Ubiquinone biosynthesis</keyword>
<dbReference type="Proteomes" id="UP000584867">
    <property type="component" value="Unassembled WGS sequence"/>
</dbReference>
<dbReference type="AlphaFoldDB" id="A0A7W7ZSG0"/>
<dbReference type="EMBL" id="JACHIO010000015">
    <property type="protein sequence ID" value="MBB5065230.1"/>
    <property type="molecule type" value="Genomic_DNA"/>
</dbReference>
<comment type="similarity">
    <text evidence="3">Belongs to the UbiA prenyltransferase family.</text>
</comment>
<dbReference type="Gene3D" id="1.20.120.1780">
    <property type="entry name" value="UbiA prenyltransferase"/>
    <property type="match status" value="1"/>
</dbReference>
<evidence type="ECO:0000256" key="10">
    <source>
        <dbReference type="ARBA" id="ARBA00023136"/>
    </source>
</evidence>
<protein>
    <recommendedName>
        <fullName evidence="11">4-hydroxybenzoate polyprenyltransferase</fullName>
        <ecNumber evidence="11">2.5.1.39</ecNumber>
    </recommendedName>
</protein>
<dbReference type="InterPro" id="IPR039653">
    <property type="entry name" value="Prenyltransferase"/>
</dbReference>
<dbReference type="GO" id="GO:0008412">
    <property type="term" value="F:4-hydroxybenzoate polyprenyltransferase activity"/>
    <property type="evidence" value="ECO:0007669"/>
    <property type="project" value="UniProtKB-EC"/>
</dbReference>